<name>A0A8J3IZL1_9CHLR</name>
<dbReference type="SMART" id="SM00421">
    <property type="entry name" value="HTH_LUXR"/>
    <property type="match status" value="1"/>
</dbReference>
<dbReference type="InterPro" id="IPR036388">
    <property type="entry name" value="WH-like_DNA-bd_sf"/>
</dbReference>
<dbReference type="PROSITE" id="PS50043">
    <property type="entry name" value="HTH_LUXR_2"/>
    <property type="match status" value="1"/>
</dbReference>
<dbReference type="SUPFAM" id="SSF52540">
    <property type="entry name" value="P-loop containing nucleoside triphosphate hydrolases"/>
    <property type="match status" value="1"/>
</dbReference>
<dbReference type="GO" id="GO:0006355">
    <property type="term" value="P:regulation of DNA-templated transcription"/>
    <property type="evidence" value="ECO:0007669"/>
    <property type="project" value="InterPro"/>
</dbReference>
<dbReference type="InterPro" id="IPR000792">
    <property type="entry name" value="Tscrpt_reg_LuxR_C"/>
</dbReference>
<evidence type="ECO:0000256" key="2">
    <source>
        <dbReference type="ARBA" id="ARBA00023125"/>
    </source>
</evidence>
<comment type="caution">
    <text evidence="5">The sequence shown here is derived from an EMBL/GenBank/DDBJ whole genome shotgun (WGS) entry which is preliminary data.</text>
</comment>
<keyword evidence="3" id="KW-0804">Transcription</keyword>
<dbReference type="AlphaFoldDB" id="A0A8J3IZL1"/>
<gene>
    <name evidence="5" type="primary">malT_12</name>
    <name evidence="5" type="ORF">KSF_081990</name>
</gene>
<dbReference type="Proteomes" id="UP000597444">
    <property type="component" value="Unassembled WGS sequence"/>
</dbReference>
<dbReference type="Gene3D" id="3.40.50.300">
    <property type="entry name" value="P-loop containing nucleotide triphosphate hydrolases"/>
    <property type="match status" value="1"/>
</dbReference>
<dbReference type="Pfam" id="PF17874">
    <property type="entry name" value="TPR_MalT"/>
    <property type="match status" value="1"/>
</dbReference>
<dbReference type="PANTHER" id="PTHR44688">
    <property type="entry name" value="DNA-BINDING TRANSCRIPTIONAL ACTIVATOR DEVR_DOSR"/>
    <property type="match status" value="1"/>
</dbReference>
<proteinExistence type="predicted"/>
<reference evidence="5" key="1">
    <citation type="submission" date="2020-10" db="EMBL/GenBank/DDBJ databases">
        <title>Taxonomic study of unclassified bacteria belonging to the class Ktedonobacteria.</title>
        <authorList>
            <person name="Yabe S."/>
            <person name="Wang C.M."/>
            <person name="Zheng Y."/>
            <person name="Sakai Y."/>
            <person name="Cavaletti L."/>
            <person name="Monciardini P."/>
            <person name="Donadio S."/>
        </authorList>
    </citation>
    <scope>NUCLEOTIDE SEQUENCE</scope>
    <source>
        <strain evidence="5">ID150040</strain>
    </source>
</reference>
<keyword evidence="6" id="KW-1185">Reference proteome</keyword>
<dbReference type="Gene3D" id="1.10.10.10">
    <property type="entry name" value="Winged helix-like DNA-binding domain superfamily/Winged helix DNA-binding domain"/>
    <property type="match status" value="1"/>
</dbReference>
<dbReference type="InterPro" id="IPR011990">
    <property type="entry name" value="TPR-like_helical_dom_sf"/>
</dbReference>
<dbReference type="RefSeq" id="WP_220208916.1">
    <property type="nucleotide sequence ID" value="NZ_BNJK01000002.1"/>
</dbReference>
<dbReference type="InterPro" id="IPR041617">
    <property type="entry name" value="TPR_MalT"/>
</dbReference>
<feature type="domain" description="HTH luxR-type" evidence="4">
    <location>
        <begin position="970"/>
        <end position="1035"/>
    </location>
</feature>
<organism evidence="5 6">
    <name type="scientific">Reticulibacter mediterranei</name>
    <dbReference type="NCBI Taxonomy" id="2778369"/>
    <lineage>
        <taxon>Bacteria</taxon>
        <taxon>Bacillati</taxon>
        <taxon>Chloroflexota</taxon>
        <taxon>Ktedonobacteria</taxon>
        <taxon>Ktedonobacterales</taxon>
        <taxon>Reticulibacteraceae</taxon>
        <taxon>Reticulibacter</taxon>
    </lineage>
</organism>
<evidence type="ECO:0000313" key="6">
    <source>
        <dbReference type="Proteomes" id="UP000597444"/>
    </source>
</evidence>
<dbReference type="CDD" id="cd06170">
    <property type="entry name" value="LuxR_C_like"/>
    <property type="match status" value="1"/>
</dbReference>
<dbReference type="PROSITE" id="PS00622">
    <property type="entry name" value="HTH_LUXR_1"/>
    <property type="match status" value="1"/>
</dbReference>
<evidence type="ECO:0000313" key="5">
    <source>
        <dbReference type="EMBL" id="GHO98151.1"/>
    </source>
</evidence>
<dbReference type="GO" id="GO:0003677">
    <property type="term" value="F:DNA binding"/>
    <property type="evidence" value="ECO:0007669"/>
    <property type="project" value="UniProtKB-KW"/>
</dbReference>
<dbReference type="InterPro" id="IPR027417">
    <property type="entry name" value="P-loop_NTPase"/>
</dbReference>
<evidence type="ECO:0000256" key="1">
    <source>
        <dbReference type="ARBA" id="ARBA00023015"/>
    </source>
</evidence>
<dbReference type="Pfam" id="PF25873">
    <property type="entry name" value="WHD_MalT"/>
    <property type="match status" value="1"/>
</dbReference>
<dbReference type="Gene3D" id="1.25.40.10">
    <property type="entry name" value="Tetratricopeptide repeat domain"/>
    <property type="match status" value="1"/>
</dbReference>
<sequence length="1037" mass="118197">MPKAATYVLIWQQEQHCYELYEQANRETPLLQGEGDAWFAWLATHTRFSFQGQAGQLNMLKEARQRGGEGYWYAYHRQGKSMHKKYAGRSSELMITRLEALARTLSTPQTTVPDVPRSQTEQLLEPKLRLPRLHATLVERSRLFALLDAGWGRRLTLLSAPAGFGKTTLARQWVANRSARGQFPPVAWVSLDAGDNDPNRFWRYVITACRTFLGHAVWQALSMLLKPPQPPFKPLSLEEVLTTFLNSTSRTSQEGILVLEDYHVISEPLIHETLAFLLDHLPATIHLVILSRNDPALPLARLRASGDLCEVHAADLRFSMQETELFLQHVLSGKDLLSSEELGQLSTRLEGWAAGLRLFTLALQGRVSRQEVAHTLTTFVGSHRTLQDYFITEVFAAQKEPLQHFLLNTSVLSRLNASLCDAVTGSNDGEQMLAMLDRAGLFLDALDEAGLWYRYHALFAEAMRAEARRRFGEEGLRQLSAKASVWYEAHDMLDEAIEAALQAQDMSRTAVLVQRLLEIQWDTMRMFPANIPYEFHTVYRWLAQIPESLLKLYPALCFAYGSAILFVFIMDKPSVAPQMYERFEYSLYLAEEGWRREQNWQRIAMVLAFRAIILRERGEVTRAVALARQALTSLSEKDYMWRALCLSVVVSDELVNGKFYQARKTALESYAASEATATRPFMRANLVMLSVVCFEQGELHLASEYYQRMLREAREEEDLDDIGQSCLGLSQLSYEWNDLATAEQQALEAFEIGKLIANYDYQVQSTLLLAQIEHIRGQKTAAQQRCIVLLARLSTQKTQMLYWLSRMVQAMQARLALSVGDHAAVQHWMNSRDQDERELPLLMREREVVVEIRWLVAQEKAVEALALLECMLDDAQQNGRVRAALEMQLLMIQAYVVRKQMHEARTLLQTVLERASGEGFLRLFLDEGATIATLLRSLLPQQHEPALQAYLQRLLQAFAQEGEQRDAPVAQQLMEPLSPQEMRVLRLLTTGLSNREIADELVVSVNTVRTQVQSIYRKLNVNNRVAAGETARQLHLL</sequence>
<dbReference type="SUPFAM" id="SSF48452">
    <property type="entry name" value="TPR-like"/>
    <property type="match status" value="1"/>
</dbReference>
<dbReference type="InterPro" id="IPR016032">
    <property type="entry name" value="Sig_transdc_resp-reg_C-effctor"/>
</dbReference>
<evidence type="ECO:0000259" key="4">
    <source>
        <dbReference type="PROSITE" id="PS50043"/>
    </source>
</evidence>
<accession>A0A8J3IZL1</accession>
<keyword evidence="1" id="KW-0805">Transcription regulation</keyword>
<protein>
    <submittedName>
        <fullName evidence="5">Helix-turn-helix transcriptional regulator</fullName>
    </submittedName>
</protein>
<dbReference type="Pfam" id="PF00196">
    <property type="entry name" value="GerE"/>
    <property type="match status" value="1"/>
</dbReference>
<dbReference type="EMBL" id="BNJK01000002">
    <property type="protein sequence ID" value="GHO98151.1"/>
    <property type="molecule type" value="Genomic_DNA"/>
</dbReference>
<dbReference type="InterPro" id="IPR059106">
    <property type="entry name" value="WHD_MalT"/>
</dbReference>
<keyword evidence="2" id="KW-0238">DNA-binding</keyword>
<evidence type="ECO:0000256" key="3">
    <source>
        <dbReference type="ARBA" id="ARBA00023163"/>
    </source>
</evidence>
<dbReference type="PANTHER" id="PTHR44688:SF16">
    <property type="entry name" value="DNA-BINDING TRANSCRIPTIONAL ACTIVATOR DEVR_DOSR"/>
    <property type="match status" value="1"/>
</dbReference>
<dbReference type="PRINTS" id="PR00038">
    <property type="entry name" value="HTHLUXR"/>
</dbReference>
<dbReference type="SUPFAM" id="SSF46894">
    <property type="entry name" value="C-terminal effector domain of the bipartite response regulators"/>
    <property type="match status" value="1"/>
</dbReference>